<feature type="compositionally biased region" description="Pro residues" evidence="1">
    <location>
        <begin position="82"/>
        <end position="95"/>
    </location>
</feature>
<protein>
    <submittedName>
        <fullName evidence="3">Uncharacterized protein</fullName>
    </submittedName>
</protein>
<feature type="region of interest" description="Disordered" evidence="1">
    <location>
        <begin position="71"/>
        <end position="99"/>
    </location>
</feature>
<sequence length="127" mass="14135">MIREITQRPDLGPGKPRLKYVSTFEYTRPAEYDTPVVSTFRSEARNDDGKFFDVLTYDLVEVRPADTAGEETFRLGHYGLPEPSPPPPSPSPSPSPSSGRWRLGTWAYFLAGGLGIGAVGLFFLRRK</sequence>
<evidence type="ECO:0000256" key="1">
    <source>
        <dbReference type="SAM" id="MobiDB-lite"/>
    </source>
</evidence>
<dbReference type="EMBL" id="CP025958">
    <property type="protein sequence ID" value="AWM35701.1"/>
    <property type="molecule type" value="Genomic_DNA"/>
</dbReference>
<accession>A0A2Z3GT62</accession>
<evidence type="ECO:0000313" key="3">
    <source>
        <dbReference type="EMBL" id="AWM35701.1"/>
    </source>
</evidence>
<keyword evidence="2" id="KW-1133">Transmembrane helix</keyword>
<gene>
    <name evidence="3" type="ORF">C1280_00785</name>
</gene>
<evidence type="ECO:0000313" key="4">
    <source>
        <dbReference type="Proteomes" id="UP000245802"/>
    </source>
</evidence>
<reference evidence="3 4" key="1">
    <citation type="submission" date="2018-01" db="EMBL/GenBank/DDBJ databases">
        <title>G. obscuriglobus.</title>
        <authorList>
            <person name="Franke J."/>
            <person name="Blomberg W."/>
            <person name="Selmecki A."/>
        </authorList>
    </citation>
    <scope>NUCLEOTIDE SEQUENCE [LARGE SCALE GENOMIC DNA]</scope>
    <source>
        <strain evidence="3 4">DSM 5831</strain>
    </source>
</reference>
<keyword evidence="4" id="KW-1185">Reference proteome</keyword>
<organism evidence="3 4">
    <name type="scientific">Gemmata obscuriglobus</name>
    <dbReference type="NCBI Taxonomy" id="114"/>
    <lineage>
        <taxon>Bacteria</taxon>
        <taxon>Pseudomonadati</taxon>
        <taxon>Planctomycetota</taxon>
        <taxon>Planctomycetia</taxon>
        <taxon>Gemmatales</taxon>
        <taxon>Gemmataceae</taxon>
        <taxon>Gemmata</taxon>
    </lineage>
</organism>
<name>A0A2Z3GT62_9BACT</name>
<dbReference type="Proteomes" id="UP000245802">
    <property type="component" value="Chromosome"/>
</dbReference>
<proteinExistence type="predicted"/>
<feature type="transmembrane region" description="Helical" evidence="2">
    <location>
        <begin position="106"/>
        <end position="124"/>
    </location>
</feature>
<dbReference type="AlphaFoldDB" id="A0A2Z3GT62"/>
<dbReference type="KEGG" id="gog:C1280_00785"/>
<evidence type="ECO:0000256" key="2">
    <source>
        <dbReference type="SAM" id="Phobius"/>
    </source>
</evidence>
<keyword evidence="2" id="KW-0472">Membrane</keyword>
<keyword evidence="2" id="KW-0812">Transmembrane</keyword>